<keyword evidence="2" id="KW-1185">Reference proteome</keyword>
<sequence length="122" mass="13770">MILALLRVRGKKKQWLMNVGRVWFSTTPCYSRVEAPTPADVAVWIANQVRHATALCIDLQQRNSPQVSWPFLAPQVCRRHSAYGKFQLGTKHTRSLWCMAGASNLQDLLVRSPSPRPLGSGW</sequence>
<organism evidence="1 2">
    <name type="scientific">Sorghum bicolor</name>
    <name type="common">Sorghum</name>
    <name type="synonym">Sorghum vulgare</name>
    <dbReference type="NCBI Taxonomy" id="4558"/>
    <lineage>
        <taxon>Eukaryota</taxon>
        <taxon>Viridiplantae</taxon>
        <taxon>Streptophyta</taxon>
        <taxon>Embryophyta</taxon>
        <taxon>Tracheophyta</taxon>
        <taxon>Spermatophyta</taxon>
        <taxon>Magnoliopsida</taxon>
        <taxon>Liliopsida</taxon>
        <taxon>Poales</taxon>
        <taxon>Poaceae</taxon>
        <taxon>PACMAD clade</taxon>
        <taxon>Panicoideae</taxon>
        <taxon>Andropogonodae</taxon>
        <taxon>Andropogoneae</taxon>
        <taxon>Sorghinae</taxon>
        <taxon>Sorghum</taxon>
    </lineage>
</organism>
<gene>
    <name evidence="1" type="ORF">SORBI_3009G104850</name>
</gene>
<dbReference type="Gramene" id="OQU77806">
    <property type="protein sequence ID" value="OQU77806"/>
    <property type="gene ID" value="SORBI_3009G104850"/>
</dbReference>
<name>A0A1Z5R359_SORBI</name>
<protein>
    <submittedName>
        <fullName evidence="1">Uncharacterized protein</fullName>
    </submittedName>
</protein>
<dbReference type="EMBL" id="CM000768">
    <property type="protein sequence ID" value="OQU77806.1"/>
    <property type="molecule type" value="Genomic_DNA"/>
</dbReference>
<reference evidence="2" key="2">
    <citation type="journal article" date="2018" name="Plant J.">
        <title>The Sorghum bicolor reference genome: improved assembly, gene annotations, a transcriptome atlas, and signatures of genome organization.</title>
        <authorList>
            <person name="McCormick R.F."/>
            <person name="Truong S.K."/>
            <person name="Sreedasyam A."/>
            <person name="Jenkins J."/>
            <person name="Shu S."/>
            <person name="Sims D."/>
            <person name="Kennedy M."/>
            <person name="Amirebrahimi M."/>
            <person name="Weers B.D."/>
            <person name="McKinley B."/>
            <person name="Mattison A."/>
            <person name="Morishige D.T."/>
            <person name="Grimwood J."/>
            <person name="Schmutz J."/>
            <person name="Mullet J.E."/>
        </authorList>
    </citation>
    <scope>NUCLEOTIDE SEQUENCE [LARGE SCALE GENOMIC DNA]</scope>
    <source>
        <strain evidence="2">cv. BTx623</strain>
    </source>
</reference>
<proteinExistence type="predicted"/>
<evidence type="ECO:0000313" key="2">
    <source>
        <dbReference type="Proteomes" id="UP000000768"/>
    </source>
</evidence>
<accession>A0A1Z5R359</accession>
<evidence type="ECO:0000313" key="1">
    <source>
        <dbReference type="EMBL" id="OQU77806.1"/>
    </source>
</evidence>
<dbReference type="AlphaFoldDB" id="A0A1Z5R359"/>
<dbReference type="Proteomes" id="UP000000768">
    <property type="component" value="Chromosome 9"/>
</dbReference>
<reference evidence="1 2" key="1">
    <citation type="journal article" date="2009" name="Nature">
        <title>The Sorghum bicolor genome and the diversification of grasses.</title>
        <authorList>
            <person name="Paterson A.H."/>
            <person name="Bowers J.E."/>
            <person name="Bruggmann R."/>
            <person name="Dubchak I."/>
            <person name="Grimwood J."/>
            <person name="Gundlach H."/>
            <person name="Haberer G."/>
            <person name="Hellsten U."/>
            <person name="Mitros T."/>
            <person name="Poliakov A."/>
            <person name="Schmutz J."/>
            <person name="Spannagl M."/>
            <person name="Tang H."/>
            <person name="Wang X."/>
            <person name="Wicker T."/>
            <person name="Bharti A.K."/>
            <person name="Chapman J."/>
            <person name="Feltus F.A."/>
            <person name="Gowik U."/>
            <person name="Grigoriev I.V."/>
            <person name="Lyons E."/>
            <person name="Maher C.A."/>
            <person name="Martis M."/>
            <person name="Narechania A."/>
            <person name="Otillar R.P."/>
            <person name="Penning B.W."/>
            <person name="Salamov A.A."/>
            <person name="Wang Y."/>
            <person name="Zhang L."/>
            <person name="Carpita N.C."/>
            <person name="Freeling M."/>
            <person name="Gingle A.R."/>
            <person name="Hash C.T."/>
            <person name="Keller B."/>
            <person name="Klein P."/>
            <person name="Kresovich S."/>
            <person name="McCann M.C."/>
            <person name="Ming R."/>
            <person name="Peterson D.G."/>
            <person name="Mehboob-ur-Rahman"/>
            <person name="Ware D."/>
            <person name="Westhoff P."/>
            <person name="Mayer K.F."/>
            <person name="Messing J."/>
            <person name="Rokhsar D.S."/>
        </authorList>
    </citation>
    <scope>NUCLEOTIDE SEQUENCE [LARGE SCALE GENOMIC DNA]</scope>
    <source>
        <strain evidence="2">cv. BTx623</strain>
    </source>
</reference>
<dbReference type="InParanoid" id="A0A1Z5R359"/>